<dbReference type="InterPro" id="IPR050287">
    <property type="entry name" value="MTA/SAH_deaminase"/>
</dbReference>
<dbReference type="Gene3D" id="2.30.40.10">
    <property type="entry name" value="Urease, subunit C, domain 1"/>
    <property type="match status" value="1"/>
</dbReference>
<dbReference type="InterPro" id="IPR011059">
    <property type="entry name" value="Metal-dep_hydrolase_composite"/>
</dbReference>
<dbReference type="STRING" id="1129793.GPLA_0027"/>
<evidence type="ECO:0000259" key="4">
    <source>
        <dbReference type="Pfam" id="PF01979"/>
    </source>
</evidence>
<dbReference type="Pfam" id="PF01979">
    <property type="entry name" value="Amidohydro_1"/>
    <property type="match status" value="1"/>
</dbReference>
<dbReference type="CDD" id="cd01298">
    <property type="entry name" value="ATZ_TRZ_like"/>
    <property type="match status" value="1"/>
</dbReference>
<keyword evidence="3" id="KW-0732">Signal</keyword>
<comment type="similarity">
    <text evidence="1">Belongs to the metallo-dependent hydrolases superfamily. ATZ/TRZ family.</text>
</comment>
<dbReference type="PANTHER" id="PTHR43794:SF11">
    <property type="entry name" value="AMIDOHYDROLASE-RELATED DOMAIN-CONTAINING PROTEIN"/>
    <property type="match status" value="1"/>
</dbReference>
<sequence length="470" mass="51582">MKLNCILKTILSFLLFFGFSSILNAQQTVDILITNGHILTMDSGLTEYPNGFLAIKDNKIIEIGPHSKTQLFTATKVLDVEGDLVLPGFINTHTHVSMTLFRSLGDDVEDRLHGYIFPLEKEFVSREMVYLGAELGNLEMLKGGVTTYADMYYFEDEVAKAVDQIGMRAVLGQTVIKYPQADAKTAEEGIAYAEKFIKKYKNHPRITPAFAPHGPYTNTTETLQKIAELSLKYDVPVLTHLAESKKEQDVIAQRSNGLSPIAYLESIGVLNKNLVGAHVILANEQDIAILKKYHVGVAHNLSANIKAAKGVAPVVEMLKQGVDVGLGTDGPMSGNTISLMDEFSQVAKVQKQWNKDRSLMPAVEVIKMATMGSANVLNQGDSIGSLEVGKLADIIVIGTKSANMTPIYNPYSAIVYSAYATDVRHSIVDGKLLMEDRKALTIDEDDVIKRAYEFSLKVKQALISQGKPIL</sequence>
<dbReference type="RefSeq" id="WP_007102758.1">
    <property type="nucleotide sequence ID" value="NZ_BAER01000002.1"/>
</dbReference>
<reference evidence="6" key="1">
    <citation type="journal article" date="2014" name="Environ. Microbiol.">
        <title>Comparative genomics of the marine bacterial genus Glaciecola reveals the high degree of genomic diversity and genomic characteristic for cold adaptation.</title>
        <authorList>
            <person name="Qin Q.L."/>
            <person name="Xie B.B."/>
            <person name="Yu Y."/>
            <person name="Shu Y.L."/>
            <person name="Rong J.C."/>
            <person name="Zhang Y.J."/>
            <person name="Zhao D.L."/>
            <person name="Chen X.L."/>
            <person name="Zhang X.Y."/>
            <person name="Chen B."/>
            <person name="Zhou B.C."/>
            <person name="Zhang Y.Z."/>
        </authorList>
    </citation>
    <scope>NUCLEOTIDE SEQUENCE [LARGE SCALE GENOMIC DNA]</scope>
    <source>
        <strain evidence="6">LMG 21857</strain>
    </source>
</reference>
<dbReference type="GO" id="GO:0016810">
    <property type="term" value="F:hydrolase activity, acting on carbon-nitrogen (but not peptide) bonds"/>
    <property type="evidence" value="ECO:0007669"/>
    <property type="project" value="InterPro"/>
</dbReference>
<dbReference type="InterPro" id="IPR032466">
    <property type="entry name" value="Metal_Hydrolase"/>
</dbReference>
<dbReference type="Gene3D" id="3.20.20.140">
    <property type="entry name" value="Metal-dependent hydrolases"/>
    <property type="match status" value="1"/>
</dbReference>
<dbReference type="AlphaFoldDB" id="K6ZQ01"/>
<evidence type="ECO:0000313" key="6">
    <source>
        <dbReference type="Proteomes" id="UP000006322"/>
    </source>
</evidence>
<keyword evidence="2" id="KW-0378">Hydrolase</keyword>
<feature type="chain" id="PRO_5003898542" evidence="3">
    <location>
        <begin position="26"/>
        <end position="470"/>
    </location>
</feature>
<feature type="domain" description="Amidohydrolase-related" evidence="4">
    <location>
        <begin position="84"/>
        <end position="432"/>
    </location>
</feature>
<proteinExistence type="inferred from homology"/>
<accession>K6ZQ01</accession>
<protein>
    <submittedName>
        <fullName evidence="5">5-methylthioadenosine/S-adenosylhomocysteine deaminase 2</fullName>
    </submittedName>
</protein>
<comment type="caution">
    <text evidence="5">The sequence shown here is derived from an EMBL/GenBank/DDBJ whole genome shotgun (WGS) entry which is preliminary data.</text>
</comment>
<organism evidence="5 6">
    <name type="scientific">Paraglaciecola polaris LMG 21857</name>
    <dbReference type="NCBI Taxonomy" id="1129793"/>
    <lineage>
        <taxon>Bacteria</taxon>
        <taxon>Pseudomonadati</taxon>
        <taxon>Pseudomonadota</taxon>
        <taxon>Gammaproteobacteria</taxon>
        <taxon>Alteromonadales</taxon>
        <taxon>Alteromonadaceae</taxon>
        <taxon>Paraglaciecola</taxon>
    </lineage>
</organism>
<dbReference type="InterPro" id="IPR006680">
    <property type="entry name" value="Amidohydro-rel"/>
</dbReference>
<dbReference type="SUPFAM" id="SSF51338">
    <property type="entry name" value="Composite domain of metallo-dependent hydrolases"/>
    <property type="match status" value="1"/>
</dbReference>
<evidence type="ECO:0000256" key="2">
    <source>
        <dbReference type="ARBA" id="ARBA00022801"/>
    </source>
</evidence>
<gene>
    <name evidence="5" type="primary">mtaD2</name>
    <name evidence="5" type="ORF">GPLA_0027</name>
</gene>
<dbReference type="EMBL" id="BAER01000002">
    <property type="protein sequence ID" value="GAC30948.1"/>
    <property type="molecule type" value="Genomic_DNA"/>
</dbReference>
<keyword evidence="6" id="KW-1185">Reference proteome</keyword>
<dbReference type="SUPFAM" id="SSF51556">
    <property type="entry name" value="Metallo-dependent hydrolases"/>
    <property type="match status" value="1"/>
</dbReference>
<evidence type="ECO:0000256" key="3">
    <source>
        <dbReference type="SAM" id="SignalP"/>
    </source>
</evidence>
<name>K6ZQ01_9ALTE</name>
<dbReference type="PANTHER" id="PTHR43794">
    <property type="entry name" value="AMINOHYDROLASE SSNA-RELATED"/>
    <property type="match status" value="1"/>
</dbReference>
<dbReference type="Proteomes" id="UP000006322">
    <property type="component" value="Unassembled WGS sequence"/>
</dbReference>
<feature type="signal peptide" evidence="3">
    <location>
        <begin position="1"/>
        <end position="25"/>
    </location>
</feature>
<evidence type="ECO:0000256" key="1">
    <source>
        <dbReference type="ARBA" id="ARBA00006745"/>
    </source>
</evidence>
<evidence type="ECO:0000313" key="5">
    <source>
        <dbReference type="EMBL" id="GAC30948.1"/>
    </source>
</evidence>